<name>A0A0H3YJF2_SCHMD</name>
<accession>A0A0H3YJF2</accession>
<comment type="similarity">
    <text evidence="2">Belongs to the ZIP transporter (TC 2.A.5) family.</text>
</comment>
<evidence type="ECO:0000256" key="5">
    <source>
        <dbReference type="ARBA" id="ARBA00022833"/>
    </source>
</evidence>
<evidence type="ECO:0000256" key="9">
    <source>
        <dbReference type="ARBA" id="ARBA00042540"/>
    </source>
</evidence>
<dbReference type="InterPro" id="IPR003689">
    <property type="entry name" value="ZIP"/>
</dbReference>
<evidence type="ECO:0000256" key="8">
    <source>
        <dbReference type="ARBA" id="ARBA00040593"/>
    </source>
</evidence>
<keyword evidence="3" id="KW-1003">Cell membrane</keyword>
<evidence type="ECO:0000256" key="10">
    <source>
        <dbReference type="ARBA" id="ARBA00042973"/>
    </source>
</evidence>
<dbReference type="OrthoDB" id="262547at2759"/>
<evidence type="ECO:0000313" key="13">
    <source>
        <dbReference type="EMBL" id="AKN21671.1"/>
    </source>
</evidence>
<keyword evidence="4 12" id="KW-0812">Transmembrane</keyword>
<dbReference type="PANTHER" id="PTHR11040">
    <property type="entry name" value="ZINC/IRON TRANSPORTER"/>
    <property type="match status" value="1"/>
</dbReference>
<evidence type="ECO:0000256" key="4">
    <source>
        <dbReference type="ARBA" id="ARBA00022692"/>
    </source>
</evidence>
<dbReference type="GO" id="GO:0005886">
    <property type="term" value="C:plasma membrane"/>
    <property type="evidence" value="ECO:0007669"/>
    <property type="project" value="UniProtKB-SubCell"/>
</dbReference>
<evidence type="ECO:0000256" key="2">
    <source>
        <dbReference type="ARBA" id="ARBA00006939"/>
    </source>
</evidence>
<dbReference type="GO" id="GO:0005385">
    <property type="term" value="F:zinc ion transmembrane transporter activity"/>
    <property type="evidence" value="ECO:0007669"/>
    <property type="project" value="TreeGrafter"/>
</dbReference>
<feature type="transmembrane region" description="Helical" evidence="12">
    <location>
        <begin position="248"/>
        <end position="280"/>
    </location>
</feature>
<feature type="transmembrane region" description="Helical" evidence="12">
    <location>
        <begin position="45"/>
        <end position="62"/>
    </location>
</feature>
<sequence>MLNWESPLTQSILGTLFTWAMTALGALGCLLHYSKIESRKLLDGSLGFSAGVMLAASYWSLLSPAEDLAVEEGYGSLSFIPLTVGLVMGSAFVFLADKYAPVSSFSDFSVANDNQSSLATDHKVHGNGHSVPMSLESDGQQLRHRREASSIGPPEDMPGKPNVSRRLLLMMIAITIHNIPEGLAVGVAFGAVGQSKTATISKARNLALGIGIQNFPEGLAVSLPLKAAGLSLGRSVWYGQLSGLVEPLAGFIGCLAVQLISPILPYALSFAAGAMIYVVFDDIIPEAQQMGNGHLASICAVLGFVVMMCLDMGLG</sequence>
<feature type="transmembrane region" description="Helical" evidence="12">
    <location>
        <begin position="12"/>
        <end position="33"/>
    </location>
</feature>
<dbReference type="PANTHER" id="PTHR11040:SF211">
    <property type="entry name" value="ZINC TRANSPORTER ZIP11"/>
    <property type="match status" value="1"/>
</dbReference>
<evidence type="ECO:0000256" key="11">
    <source>
        <dbReference type="SAM" id="MobiDB-lite"/>
    </source>
</evidence>
<feature type="transmembrane region" description="Helical" evidence="12">
    <location>
        <begin position="74"/>
        <end position="96"/>
    </location>
</feature>
<evidence type="ECO:0000256" key="7">
    <source>
        <dbReference type="ARBA" id="ARBA00023136"/>
    </source>
</evidence>
<dbReference type="EMBL" id="KT163721">
    <property type="protein sequence ID" value="AKN21671.1"/>
    <property type="molecule type" value="mRNA"/>
</dbReference>
<feature type="transmembrane region" description="Helical" evidence="12">
    <location>
        <begin position="292"/>
        <end position="314"/>
    </location>
</feature>
<proteinExistence type="evidence at transcript level"/>
<reference evidence="13" key="1">
    <citation type="journal article" date="2015" name="Elife">
        <title>Stem cells and fluid flow drive cyst formation in an invertebrate excretory organ.</title>
        <authorList>
            <person name="Thi-Kim Vu H."/>
            <person name="Rink J.C."/>
            <person name="McKinney S.A."/>
            <person name="McClain M."/>
            <person name="Lakshmanaperumal N."/>
            <person name="Alexander R."/>
            <person name="Sanchez Alvarado A."/>
        </authorList>
    </citation>
    <scope>NUCLEOTIDE SEQUENCE</scope>
</reference>
<gene>
    <name evidence="13" type="primary">slc39a-6</name>
</gene>
<keyword evidence="6 12" id="KW-1133">Transmembrane helix</keyword>
<organism evidence="13">
    <name type="scientific">Schmidtea mediterranea</name>
    <name type="common">Freshwater planarian flatworm</name>
    <dbReference type="NCBI Taxonomy" id="79327"/>
    <lineage>
        <taxon>Eukaryota</taxon>
        <taxon>Metazoa</taxon>
        <taxon>Spiralia</taxon>
        <taxon>Lophotrochozoa</taxon>
        <taxon>Platyhelminthes</taxon>
        <taxon>Rhabditophora</taxon>
        <taxon>Seriata</taxon>
        <taxon>Tricladida</taxon>
        <taxon>Continenticola</taxon>
        <taxon>Geoplanoidea</taxon>
        <taxon>Dugesiidae</taxon>
        <taxon>Schmidtea</taxon>
    </lineage>
</organism>
<keyword evidence="5" id="KW-0862">Zinc</keyword>
<evidence type="ECO:0000256" key="1">
    <source>
        <dbReference type="ARBA" id="ARBA00004651"/>
    </source>
</evidence>
<comment type="subcellular location">
    <subcellularLocation>
        <location evidence="1">Cell membrane</location>
        <topology evidence="1">Multi-pass membrane protein</topology>
    </subcellularLocation>
</comment>
<keyword evidence="7 12" id="KW-0472">Membrane</keyword>
<evidence type="ECO:0000256" key="3">
    <source>
        <dbReference type="ARBA" id="ARBA00022475"/>
    </source>
</evidence>
<feature type="region of interest" description="Disordered" evidence="11">
    <location>
        <begin position="119"/>
        <end position="160"/>
    </location>
</feature>
<evidence type="ECO:0000256" key="12">
    <source>
        <dbReference type="SAM" id="Phobius"/>
    </source>
</evidence>
<evidence type="ECO:0000256" key="6">
    <source>
        <dbReference type="ARBA" id="ARBA00022989"/>
    </source>
</evidence>
<protein>
    <recommendedName>
        <fullName evidence="8">Zinc transporter ZIP11</fullName>
    </recommendedName>
    <alternativeName>
        <fullName evidence="9">Solute carrier family 39 member 11</fullName>
    </alternativeName>
    <alternativeName>
        <fullName evidence="10">Zrt- and Irt-like protein 11</fullName>
    </alternativeName>
</protein>
<dbReference type="Pfam" id="PF02535">
    <property type="entry name" value="Zip"/>
    <property type="match status" value="1"/>
</dbReference>
<feature type="transmembrane region" description="Helical" evidence="12">
    <location>
        <begin position="167"/>
        <end position="192"/>
    </location>
</feature>
<dbReference type="AlphaFoldDB" id="A0A0H3YJF2"/>